<dbReference type="EMBL" id="JBEDUW010000005">
    <property type="protein sequence ID" value="KAK9927560.1"/>
    <property type="molecule type" value="Genomic_DNA"/>
</dbReference>
<evidence type="ECO:0000313" key="11">
    <source>
        <dbReference type="Proteomes" id="UP001457282"/>
    </source>
</evidence>
<proteinExistence type="inferred from homology"/>
<evidence type="ECO:0000256" key="3">
    <source>
        <dbReference type="ARBA" id="ARBA00010617"/>
    </source>
</evidence>
<dbReference type="GO" id="GO:0020037">
    <property type="term" value="F:heme binding"/>
    <property type="evidence" value="ECO:0007669"/>
    <property type="project" value="InterPro"/>
</dbReference>
<keyword evidence="4" id="KW-0349">Heme</keyword>
<evidence type="ECO:0000256" key="7">
    <source>
        <dbReference type="ARBA" id="ARBA00023004"/>
    </source>
</evidence>
<gene>
    <name evidence="10" type="ORF">M0R45_024741</name>
</gene>
<keyword evidence="8" id="KW-0503">Monooxygenase</keyword>
<evidence type="ECO:0000256" key="6">
    <source>
        <dbReference type="ARBA" id="ARBA00023002"/>
    </source>
</evidence>
<dbReference type="InterPro" id="IPR036396">
    <property type="entry name" value="Cyt_P450_sf"/>
</dbReference>
<comment type="cofactor">
    <cofactor evidence="1">
        <name>heme</name>
        <dbReference type="ChEBI" id="CHEBI:30413"/>
    </cofactor>
</comment>
<dbReference type="GO" id="GO:0005506">
    <property type="term" value="F:iron ion binding"/>
    <property type="evidence" value="ECO:0007669"/>
    <property type="project" value="InterPro"/>
</dbReference>
<keyword evidence="5" id="KW-0479">Metal-binding</keyword>
<evidence type="ECO:0000256" key="5">
    <source>
        <dbReference type="ARBA" id="ARBA00022723"/>
    </source>
</evidence>
<evidence type="ECO:0000256" key="2">
    <source>
        <dbReference type="ARBA" id="ARBA00004370"/>
    </source>
</evidence>
<comment type="similarity">
    <text evidence="3">Belongs to the cytochrome P450 family.</text>
</comment>
<organism evidence="10 11">
    <name type="scientific">Rubus argutus</name>
    <name type="common">Southern blackberry</name>
    <dbReference type="NCBI Taxonomy" id="59490"/>
    <lineage>
        <taxon>Eukaryota</taxon>
        <taxon>Viridiplantae</taxon>
        <taxon>Streptophyta</taxon>
        <taxon>Embryophyta</taxon>
        <taxon>Tracheophyta</taxon>
        <taxon>Spermatophyta</taxon>
        <taxon>Magnoliopsida</taxon>
        <taxon>eudicotyledons</taxon>
        <taxon>Gunneridae</taxon>
        <taxon>Pentapetalae</taxon>
        <taxon>rosids</taxon>
        <taxon>fabids</taxon>
        <taxon>Rosales</taxon>
        <taxon>Rosaceae</taxon>
        <taxon>Rosoideae</taxon>
        <taxon>Rosoideae incertae sedis</taxon>
        <taxon>Rubus</taxon>
    </lineage>
</organism>
<dbReference type="PANTHER" id="PTHR47943">
    <property type="entry name" value="CYTOCHROME P450 93A3-LIKE"/>
    <property type="match status" value="1"/>
</dbReference>
<evidence type="ECO:0000256" key="4">
    <source>
        <dbReference type="ARBA" id="ARBA00022617"/>
    </source>
</evidence>
<dbReference type="PANTHER" id="PTHR47943:SF9">
    <property type="entry name" value="CYTOCHROME P450"/>
    <property type="match status" value="1"/>
</dbReference>
<dbReference type="Proteomes" id="UP001457282">
    <property type="component" value="Unassembled WGS sequence"/>
</dbReference>
<comment type="caution">
    <text evidence="10">The sequence shown here is derived from an EMBL/GenBank/DDBJ whole genome shotgun (WGS) entry which is preliminary data.</text>
</comment>
<dbReference type="GO" id="GO:0016020">
    <property type="term" value="C:membrane"/>
    <property type="evidence" value="ECO:0007669"/>
    <property type="project" value="UniProtKB-SubCell"/>
</dbReference>
<keyword evidence="6" id="KW-0560">Oxidoreductase</keyword>
<protein>
    <submittedName>
        <fullName evidence="10">Uncharacterized protein</fullName>
    </submittedName>
</protein>
<keyword evidence="11" id="KW-1185">Reference proteome</keyword>
<name>A0AAW1WRY3_RUBAR</name>
<dbReference type="AlphaFoldDB" id="A0AAW1WRY3"/>
<dbReference type="GO" id="GO:0004497">
    <property type="term" value="F:monooxygenase activity"/>
    <property type="evidence" value="ECO:0007669"/>
    <property type="project" value="UniProtKB-KW"/>
</dbReference>
<dbReference type="GO" id="GO:0016705">
    <property type="term" value="F:oxidoreductase activity, acting on paired donors, with incorporation or reduction of molecular oxygen"/>
    <property type="evidence" value="ECO:0007669"/>
    <property type="project" value="InterPro"/>
</dbReference>
<dbReference type="SUPFAM" id="SSF48264">
    <property type="entry name" value="Cytochrome P450"/>
    <property type="match status" value="1"/>
</dbReference>
<sequence length="108" mass="11935">MSYGSKGMGLAEYGPYWRHVRKLCTQHLLCPSKVEAFAPLRGEEIGLLVQAVKKAGEEGQVVDLSEKTYALNEDITYRVVLGCKRADMFDLKGIIKETVLALSGIPFS</sequence>
<keyword evidence="7" id="KW-0408">Iron</keyword>
<accession>A0AAW1WRY3</accession>
<evidence type="ECO:0000256" key="1">
    <source>
        <dbReference type="ARBA" id="ARBA00001971"/>
    </source>
</evidence>
<comment type="subcellular location">
    <subcellularLocation>
        <location evidence="2">Membrane</location>
    </subcellularLocation>
</comment>
<dbReference type="Gene3D" id="1.10.630.10">
    <property type="entry name" value="Cytochrome P450"/>
    <property type="match status" value="1"/>
</dbReference>
<evidence type="ECO:0000313" key="10">
    <source>
        <dbReference type="EMBL" id="KAK9927560.1"/>
    </source>
</evidence>
<evidence type="ECO:0000256" key="9">
    <source>
        <dbReference type="ARBA" id="ARBA00023136"/>
    </source>
</evidence>
<keyword evidence="9" id="KW-0472">Membrane</keyword>
<evidence type="ECO:0000256" key="8">
    <source>
        <dbReference type="ARBA" id="ARBA00023033"/>
    </source>
</evidence>
<reference evidence="10 11" key="1">
    <citation type="journal article" date="2023" name="G3 (Bethesda)">
        <title>A chromosome-length genome assembly and annotation of blackberry (Rubus argutus, cv. 'Hillquist').</title>
        <authorList>
            <person name="Bruna T."/>
            <person name="Aryal R."/>
            <person name="Dudchenko O."/>
            <person name="Sargent D.J."/>
            <person name="Mead D."/>
            <person name="Buti M."/>
            <person name="Cavallini A."/>
            <person name="Hytonen T."/>
            <person name="Andres J."/>
            <person name="Pham M."/>
            <person name="Weisz D."/>
            <person name="Mascagni F."/>
            <person name="Usai G."/>
            <person name="Natali L."/>
            <person name="Bassil N."/>
            <person name="Fernandez G.E."/>
            <person name="Lomsadze A."/>
            <person name="Armour M."/>
            <person name="Olukolu B."/>
            <person name="Poorten T."/>
            <person name="Britton C."/>
            <person name="Davik J."/>
            <person name="Ashrafi H."/>
            <person name="Aiden E.L."/>
            <person name="Borodovsky M."/>
            <person name="Worthington M."/>
        </authorList>
    </citation>
    <scope>NUCLEOTIDE SEQUENCE [LARGE SCALE GENOMIC DNA]</scope>
    <source>
        <strain evidence="10">PI 553951</strain>
    </source>
</reference>